<accession>A0A2T7U9Q6</accession>
<keyword evidence="3" id="KW-1185">Reference proteome</keyword>
<evidence type="ECO:0000313" key="3">
    <source>
        <dbReference type="Proteomes" id="UP000037507"/>
    </source>
</evidence>
<dbReference type="STRING" id="1293045.H663_14855"/>
<feature type="domain" description="Pyridoxamine 5'-phosphate oxidase N-terminal" evidence="1">
    <location>
        <begin position="32"/>
        <end position="152"/>
    </location>
</feature>
<dbReference type="GO" id="GO:0016787">
    <property type="term" value="F:hydrolase activity"/>
    <property type="evidence" value="ECO:0007669"/>
    <property type="project" value="UniProtKB-KW"/>
</dbReference>
<organism evidence="2 3">
    <name type="scientific">Limnohabitans planktonicus II-D5</name>
    <dbReference type="NCBI Taxonomy" id="1293045"/>
    <lineage>
        <taxon>Bacteria</taxon>
        <taxon>Pseudomonadati</taxon>
        <taxon>Pseudomonadota</taxon>
        <taxon>Betaproteobacteria</taxon>
        <taxon>Burkholderiales</taxon>
        <taxon>Comamonadaceae</taxon>
        <taxon>Limnohabitans</taxon>
    </lineage>
</organism>
<dbReference type="Pfam" id="PF01243">
    <property type="entry name" value="PNPOx_N"/>
    <property type="match status" value="1"/>
</dbReference>
<dbReference type="Gene3D" id="2.30.110.10">
    <property type="entry name" value="Electron Transport, Fmn-binding Protein, Chain A"/>
    <property type="match status" value="1"/>
</dbReference>
<proteinExistence type="predicted"/>
<evidence type="ECO:0000313" key="2">
    <source>
        <dbReference type="EMBL" id="PVE41361.1"/>
    </source>
</evidence>
<dbReference type="InterPro" id="IPR024029">
    <property type="entry name" value="Pyridox_Oxase_FMN-dep"/>
</dbReference>
<dbReference type="PANTHER" id="PTHR42815">
    <property type="entry name" value="FAD-BINDING, PUTATIVE (AFU_ORTHOLOGUE AFUA_6G07600)-RELATED"/>
    <property type="match status" value="1"/>
</dbReference>
<dbReference type="NCBIfam" id="TIGR04025">
    <property type="entry name" value="PPOX_FMN_DR2398"/>
    <property type="match status" value="1"/>
</dbReference>
<dbReference type="OrthoDB" id="9796486at2"/>
<dbReference type="InterPro" id="IPR011576">
    <property type="entry name" value="Pyridox_Oxase_N"/>
</dbReference>
<dbReference type="Proteomes" id="UP000037507">
    <property type="component" value="Unassembled WGS sequence"/>
</dbReference>
<dbReference type="AlphaFoldDB" id="A0A2T7U9Q6"/>
<dbReference type="PANTHER" id="PTHR42815:SF2">
    <property type="entry name" value="FAD-BINDING, PUTATIVE (AFU_ORTHOLOGUE AFUA_6G07600)-RELATED"/>
    <property type="match status" value="1"/>
</dbReference>
<dbReference type="SUPFAM" id="SSF50475">
    <property type="entry name" value="FMN-binding split barrel"/>
    <property type="match status" value="1"/>
</dbReference>
<comment type="caution">
    <text evidence="2">The sequence shown here is derived from an EMBL/GenBank/DDBJ whole genome shotgun (WGS) entry which is preliminary data.</text>
</comment>
<dbReference type="RefSeq" id="WP_053174454.1">
    <property type="nucleotide sequence ID" value="NZ_LFYT02000031.1"/>
</dbReference>
<reference evidence="2" key="1">
    <citation type="submission" date="2017-04" db="EMBL/GenBank/DDBJ databases">
        <title>Unexpected and diverse lifestyles within the genus Limnohabitans.</title>
        <authorList>
            <person name="Kasalicky V."/>
            <person name="Mehrshad M."/>
            <person name="Andrei S.-A."/>
            <person name="Salcher M."/>
            <person name="Kratochvilova H."/>
            <person name="Simek K."/>
            <person name="Ghai R."/>
        </authorList>
    </citation>
    <scope>NUCLEOTIDE SEQUENCE [LARGE SCALE GENOMIC DNA]</scope>
    <source>
        <strain evidence="2">II-D5</strain>
    </source>
</reference>
<sequence>MTATHITTLPALRQLFGPARERSLKKEIPALDAHAMQFIGLSPFVVLASSDAHGHMDASPRGGEPGFVKVLDAQTLLVPDAPGNNRLDTLENIIATGRLGLLFLVPGFDETLRVNGRAVLSTDPADLALCADPRRTPALAIRVSVESVYLHCGKSLMRSQLWDASRHTDRVQLPSMGEMMRDQIRAFKGEEIEAETQAQMLERYRQTL</sequence>
<dbReference type="EMBL" id="LFYT02000031">
    <property type="protein sequence ID" value="PVE41361.1"/>
    <property type="molecule type" value="Genomic_DNA"/>
</dbReference>
<protein>
    <submittedName>
        <fullName evidence="2">Phosphohydrolase</fullName>
    </submittedName>
</protein>
<evidence type="ECO:0000259" key="1">
    <source>
        <dbReference type="Pfam" id="PF01243"/>
    </source>
</evidence>
<name>A0A2T7U9Q6_9BURK</name>
<gene>
    <name evidence="2" type="ORF">H663_017475</name>
</gene>
<dbReference type="InterPro" id="IPR012349">
    <property type="entry name" value="Split_barrel_FMN-bd"/>
</dbReference>